<dbReference type="OrthoDB" id="7051185at2"/>
<evidence type="ECO:0000256" key="4">
    <source>
        <dbReference type="ARBA" id="ARBA00022496"/>
    </source>
</evidence>
<evidence type="ECO:0000259" key="17">
    <source>
        <dbReference type="Pfam" id="PF07715"/>
    </source>
</evidence>
<keyword evidence="4" id="KW-0410">Iron transport</keyword>
<keyword evidence="6 15" id="KW-0732">Signal</keyword>
<dbReference type="GO" id="GO:0009279">
    <property type="term" value="C:cell outer membrane"/>
    <property type="evidence" value="ECO:0007669"/>
    <property type="project" value="UniProtKB-SubCell"/>
</dbReference>
<keyword evidence="19" id="KW-1185">Reference proteome</keyword>
<keyword evidence="5 12" id="KW-0812">Transmembrane</keyword>
<dbReference type="InterPro" id="IPR036942">
    <property type="entry name" value="Beta-barrel_TonB_sf"/>
</dbReference>
<evidence type="ECO:0000313" key="19">
    <source>
        <dbReference type="Proteomes" id="UP000235005"/>
    </source>
</evidence>
<evidence type="ECO:0000256" key="3">
    <source>
        <dbReference type="ARBA" id="ARBA00022452"/>
    </source>
</evidence>
<feature type="domain" description="TonB-dependent receptor plug" evidence="17">
    <location>
        <begin position="56"/>
        <end position="161"/>
    </location>
</feature>
<keyword evidence="3 12" id="KW-1134">Transmembrane beta strand</keyword>
<comment type="caution">
    <text evidence="18">The sequence shown here is derived from an EMBL/GenBank/DDBJ whole genome shotgun (WGS) entry which is preliminary data.</text>
</comment>
<evidence type="ECO:0000256" key="1">
    <source>
        <dbReference type="ARBA" id="ARBA00004571"/>
    </source>
</evidence>
<keyword evidence="18" id="KW-0675">Receptor</keyword>
<dbReference type="AlphaFoldDB" id="A0A2N5X2K8"/>
<keyword evidence="10 12" id="KW-0472">Membrane</keyword>
<keyword evidence="8" id="KW-0406">Ion transport</keyword>
<dbReference type="Proteomes" id="UP000235005">
    <property type="component" value="Unassembled WGS sequence"/>
</dbReference>
<dbReference type="Pfam" id="PF07715">
    <property type="entry name" value="Plug"/>
    <property type="match status" value="1"/>
</dbReference>
<dbReference type="InterPro" id="IPR010917">
    <property type="entry name" value="TonB_rcpt_CS"/>
</dbReference>
<dbReference type="Gene3D" id="2.40.170.20">
    <property type="entry name" value="TonB-dependent receptor, beta-barrel domain"/>
    <property type="match status" value="1"/>
</dbReference>
<feature type="signal peptide" evidence="15">
    <location>
        <begin position="1"/>
        <end position="39"/>
    </location>
</feature>
<comment type="similarity">
    <text evidence="12 14">Belongs to the TonB-dependent receptor family.</text>
</comment>
<dbReference type="Pfam" id="PF00593">
    <property type="entry name" value="TonB_dep_Rec_b-barrel"/>
    <property type="match status" value="1"/>
</dbReference>
<evidence type="ECO:0000256" key="10">
    <source>
        <dbReference type="ARBA" id="ARBA00023136"/>
    </source>
</evidence>
<dbReference type="PANTHER" id="PTHR32552:SF81">
    <property type="entry name" value="TONB-DEPENDENT OUTER MEMBRANE RECEPTOR"/>
    <property type="match status" value="1"/>
</dbReference>
<evidence type="ECO:0000256" key="2">
    <source>
        <dbReference type="ARBA" id="ARBA00022448"/>
    </source>
</evidence>
<gene>
    <name evidence="18" type="ORF">C0039_10610</name>
</gene>
<evidence type="ECO:0000256" key="5">
    <source>
        <dbReference type="ARBA" id="ARBA00022692"/>
    </source>
</evidence>
<evidence type="ECO:0000256" key="13">
    <source>
        <dbReference type="PROSITE-ProRule" id="PRU10144"/>
    </source>
</evidence>
<dbReference type="EMBL" id="PKUS01000011">
    <property type="protein sequence ID" value="PLW68727.1"/>
    <property type="molecule type" value="Genomic_DNA"/>
</dbReference>
<name>A0A2N5X2K8_9GAMM</name>
<keyword evidence="9 14" id="KW-0798">TonB box</keyword>
<dbReference type="GO" id="GO:0006826">
    <property type="term" value="P:iron ion transport"/>
    <property type="evidence" value="ECO:0007669"/>
    <property type="project" value="UniProtKB-KW"/>
</dbReference>
<evidence type="ECO:0000256" key="7">
    <source>
        <dbReference type="ARBA" id="ARBA00023004"/>
    </source>
</evidence>
<evidence type="ECO:0000259" key="16">
    <source>
        <dbReference type="Pfam" id="PF00593"/>
    </source>
</evidence>
<feature type="domain" description="TonB-dependent receptor-like beta-barrel" evidence="16">
    <location>
        <begin position="277"/>
        <end position="755"/>
    </location>
</feature>
<dbReference type="InterPro" id="IPR000531">
    <property type="entry name" value="Beta-barrel_TonB"/>
</dbReference>
<dbReference type="PANTHER" id="PTHR32552">
    <property type="entry name" value="FERRICHROME IRON RECEPTOR-RELATED"/>
    <property type="match status" value="1"/>
</dbReference>
<evidence type="ECO:0000256" key="14">
    <source>
        <dbReference type="RuleBase" id="RU003357"/>
    </source>
</evidence>
<evidence type="ECO:0000313" key="18">
    <source>
        <dbReference type="EMBL" id="PLW68727.1"/>
    </source>
</evidence>
<evidence type="ECO:0000256" key="9">
    <source>
        <dbReference type="ARBA" id="ARBA00023077"/>
    </source>
</evidence>
<dbReference type="SUPFAM" id="SSF56935">
    <property type="entry name" value="Porins"/>
    <property type="match status" value="1"/>
</dbReference>
<reference evidence="18 19" key="1">
    <citation type="submission" date="2018-01" db="EMBL/GenBank/DDBJ databases">
        <title>The draft genome sequence of Halioglobus lutimaris HF004.</title>
        <authorList>
            <person name="Du Z.-J."/>
            <person name="Shi M.-J."/>
        </authorList>
    </citation>
    <scope>NUCLEOTIDE SEQUENCE [LARGE SCALE GENOMIC DNA]</scope>
    <source>
        <strain evidence="18 19">HF004</strain>
    </source>
</reference>
<organism evidence="18 19">
    <name type="scientific">Pseudohalioglobus lutimaris</name>
    <dbReference type="NCBI Taxonomy" id="1737061"/>
    <lineage>
        <taxon>Bacteria</taxon>
        <taxon>Pseudomonadati</taxon>
        <taxon>Pseudomonadota</taxon>
        <taxon>Gammaproteobacteria</taxon>
        <taxon>Cellvibrionales</taxon>
        <taxon>Halieaceae</taxon>
        <taxon>Pseudohalioglobus</taxon>
    </lineage>
</organism>
<evidence type="ECO:0000256" key="6">
    <source>
        <dbReference type="ARBA" id="ARBA00022729"/>
    </source>
</evidence>
<sequence length="796" mass="86795">MSNSIGTVMTIKTNCSTTIRRLPAAIALAVAAIPGTAYSQALEEVIVTAQKRAESLMDVPLSVSAVSGDKMMEAGIRNLGDLTAYVPNFQKSETSIGNYLSIRGISSGINQGFEQSVVQYLDDVALGRSPLARAPFMDLARVEVLRGPQNVLFGKNSIGGALSLVTNKPTDEFEGSFMVEYEPEYNTVETQMVLSGGITNNLRGRLALRYLEDDGYFENNLTGDDEVGREETTMRGILAWDITDSLEAVLKVEVSEFDFNGRNDELTFSYPNSDPTSPFFGLTYAEAGGLLGAASGQDIGSDDGKQNYKRNTNNAENSNTDTNNITLAVNWDAEDFTLTSVTAYMDYDLEESVDSDASGFAVWTNNAEEEYTQFSQEIRLVSSGEGSFEWIAGLYYQDWDLDFNVRTPLPTTGFFSALGLLNPAVAVLADGTNWREFNGDSELYAGFAQGTWSFTDALRLTVGARYTYEDKNGYREMNFTRTSTGELDITQAATARAVFGIDYANLGEATGGVFPIHRLEDSRSEDFITPTAILEWDISDGTMLYGSVSSGAKAGGFDARGDSAAADEFEFEDESVLAWELGSKSRLADGRVEFNTAIFYSDYEDLQVSQFNGVVGFLVGNAAEATSQGIEIDGRWLITEGLTMTFAGAYLDFQFDEYDGACSAGTGLPAGSVCDYSGKANIFSPEWTANASLEYVTGLTSNIDFRGNLDLLYTDEQYVNVTLDDNIIQDSVTRVNARVALETENWTLALIGKNLTDEDIASFSTDTPLSGVLGTPSYTTYMERPRTIAVQAMYRF</sequence>
<feature type="chain" id="PRO_5014937521" evidence="15">
    <location>
        <begin position="40"/>
        <end position="796"/>
    </location>
</feature>
<proteinExistence type="inferred from homology"/>
<dbReference type="InterPro" id="IPR039426">
    <property type="entry name" value="TonB-dep_rcpt-like"/>
</dbReference>
<accession>A0A2N5X2K8</accession>
<evidence type="ECO:0000256" key="15">
    <source>
        <dbReference type="SAM" id="SignalP"/>
    </source>
</evidence>
<comment type="subcellular location">
    <subcellularLocation>
        <location evidence="1 12">Cell outer membrane</location>
        <topology evidence="1 12">Multi-pass membrane protein</topology>
    </subcellularLocation>
</comment>
<keyword evidence="2 12" id="KW-0813">Transport</keyword>
<evidence type="ECO:0000256" key="11">
    <source>
        <dbReference type="ARBA" id="ARBA00023237"/>
    </source>
</evidence>
<evidence type="ECO:0000256" key="8">
    <source>
        <dbReference type="ARBA" id="ARBA00023065"/>
    </source>
</evidence>
<dbReference type="PROSITE" id="PS52016">
    <property type="entry name" value="TONB_DEPENDENT_REC_3"/>
    <property type="match status" value="1"/>
</dbReference>
<protein>
    <submittedName>
        <fullName evidence="18">TonB-dependent receptor</fullName>
    </submittedName>
</protein>
<keyword evidence="7" id="KW-0408">Iron</keyword>
<keyword evidence="11 12" id="KW-0998">Cell outer membrane</keyword>
<dbReference type="PROSITE" id="PS01156">
    <property type="entry name" value="TONB_DEPENDENT_REC_2"/>
    <property type="match status" value="1"/>
</dbReference>
<evidence type="ECO:0000256" key="12">
    <source>
        <dbReference type="PROSITE-ProRule" id="PRU01360"/>
    </source>
</evidence>
<feature type="short sequence motif" description="TonB C-terminal box" evidence="13">
    <location>
        <begin position="779"/>
        <end position="796"/>
    </location>
</feature>
<dbReference type="InterPro" id="IPR012910">
    <property type="entry name" value="Plug_dom"/>
</dbReference>